<evidence type="ECO:0000256" key="10">
    <source>
        <dbReference type="RuleBase" id="RU361115"/>
    </source>
</evidence>
<dbReference type="AlphaFoldDB" id="A0A137P1U3"/>
<dbReference type="GO" id="GO:0042761">
    <property type="term" value="P:very long-chain fatty acid biosynthetic process"/>
    <property type="evidence" value="ECO:0007669"/>
    <property type="project" value="TreeGrafter"/>
</dbReference>
<keyword evidence="9 10" id="KW-0275">Fatty acid biosynthesis</keyword>
<accession>A0A137P1U3</accession>
<dbReference type="PANTHER" id="PTHR11157">
    <property type="entry name" value="FATTY ACID ACYL TRANSFERASE-RELATED"/>
    <property type="match status" value="1"/>
</dbReference>
<dbReference type="STRING" id="796925.A0A137P1U3"/>
<feature type="transmembrane region" description="Helical" evidence="10">
    <location>
        <begin position="276"/>
        <end position="296"/>
    </location>
</feature>
<evidence type="ECO:0000256" key="9">
    <source>
        <dbReference type="ARBA" id="ARBA00023160"/>
    </source>
</evidence>
<evidence type="ECO:0000256" key="6">
    <source>
        <dbReference type="ARBA" id="ARBA00022989"/>
    </source>
</evidence>
<keyword evidence="3 10" id="KW-0808">Transferase</keyword>
<dbReference type="GO" id="GO:0034626">
    <property type="term" value="P:fatty acid elongation, polyunsaturated fatty acid"/>
    <property type="evidence" value="ECO:0007669"/>
    <property type="project" value="TreeGrafter"/>
</dbReference>
<feature type="transmembrane region" description="Helical" evidence="10">
    <location>
        <begin position="205"/>
        <end position="224"/>
    </location>
</feature>
<evidence type="ECO:0000256" key="5">
    <source>
        <dbReference type="ARBA" id="ARBA00022832"/>
    </source>
</evidence>
<dbReference type="Proteomes" id="UP000070444">
    <property type="component" value="Unassembled WGS sequence"/>
</dbReference>
<keyword evidence="12" id="KW-1185">Reference proteome</keyword>
<dbReference type="GO" id="GO:0034625">
    <property type="term" value="P:fatty acid elongation, monounsaturated fatty acid"/>
    <property type="evidence" value="ECO:0007669"/>
    <property type="project" value="TreeGrafter"/>
</dbReference>
<keyword evidence="6 10" id="KW-1133">Transmembrane helix</keyword>
<keyword evidence="2 10" id="KW-0444">Lipid biosynthesis</keyword>
<evidence type="ECO:0000256" key="8">
    <source>
        <dbReference type="ARBA" id="ARBA00023136"/>
    </source>
</evidence>
<feature type="transmembrane region" description="Helical" evidence="10">
    <location>
        <begin position="245"/>
        <end position="264"/>
    </location>
</feature>
<feature type="transmembrane region" description="Helical" evidence="10">
    <location>
        <begin position="109"/>
        <end position="127"/>
    </location>
</feature>
<evidence type="ECO:0000256" key="7">
    <source>
        <dbReference type="ARBA" id="ARBA00023098"/>
    </source>
</evidence>
<organism evidence="11 12">
    <name type="scientific">Conidiobolus coronatus (strain ATCC 28846 / CBS 209.66 / NRRL 28638)</name>
    <name type="common">Delacroixia coronata</name>
    <dbReference type="NCBI Taxonomy" id="796925"/>
    <lineage>
        <taxon>Eukaryota</taxon>
        <taxon>Fungi</taxon>
        <taxon>Fungi incertae sedis</taxon>
        <taxon>Zoopagomycota</taxon>
        <taxon>Entomophthoromycotina</taxon>
        <taxon>Entomophthoromycetes</taxon>
        <taxon>Entomophthorales</taxon>
        <taxon>Ancylistaceae</taxon>
        <taxon>Conidiobolus</taxon>
    </lineage>
</organism>
<dbReference type="InterPro" id="IPR002076">
    <property type="entry name" value="ELO_fam"/>
</dbReference>
<feature type="transmembrane region" description="Helical" evidence="10">
    <location>
        <begin position="68"/>
        <end position="88"/>
    </location>
</feature>
<evidence type="ECO:0000256" key="3">
    <source>
        <dbReference type="ARBA" id="ARBA00022679"/>
    </source>
</evidence>
<comment type="similarity">
    <text evidence="10">Belongs to the ELO family.</text>
</comment>
<dbReference type="Pfam" id="PF01151">
    <property type="entry name" value="ELO"/>
    <property type="match status" value="1"/>
</dbReference>
<dbReference type="PROSITE" id="PS01188">
    <property type="entry name" value="ELO"/>
    <property type="match status" value="1"/>
</dbReference>
<gene>
    <name evidence="11" type="ORF">CONCODRAFT_82066</name>
</gene>
<dbReference type="GO" id="GO:0030148">
    <property type="term" value="P:sphingolipid biosynthetic process"/>
    <property type="evidence" value="ECO:0007669"/>
    <property type="project" value="TreeGrafter"/>
</dbReference>
<dbReference type="PANTHER" id="PTHR11157:SF126">
    <property type="entry name" value="ELONGATION OF VERY LONG CHAIN FATTY ACIDS PROTEIN"/>
    <property type="match status" value="1"/>
</dbReference>
<keyword evidence="5 10" id="KW-0276">Fatty acid metabolism</keyword>
<feature type="transmembrane region" description="Helical" evidence="10">
    <location>
        <begin position="182"/>
        <end position="199"/>
    </location>
</feature>
<protein>
    <recommendedName>
        <fullName evidence="10">Elongation of fatty acids protein</fullName>
        <ecNumber evidence="10">2.3.1.-</ecNumber>
    </recommendedName>
</protein>
<keyword evidence="4 10" id="KW-0812">Transmembrane</keyword>
<name>A0A137P1U3_CONC2</name>
<comment type="catalytic activity">
    <reaction evidence="10">
        <text>an acyl-CoA + malonyl-CoA + H(+) = a 3-oxoacyl-CoA + CO2 + CoA</text>
        <dbReference type="Rhea" id="RHEA:50252"/>
        <dbReference type="ChEBI" id="CHEBI:15378"/>
        <dbReference type="ChEBI" id="CHEBI:16526"/>
        <dbReference type="ChEBI" id="CHEBI:57287"/>
        <dbReference type="ChEBI" id="CHEBI:57384"/>
        <dbReference type="ChEBI" id="CHEBI:58342"/>
        <dbReference type="ChEBI" id="CHEBI:90726"/>
    </reaction>
    <physiologicalReaction direction="left-to-right" evidence="10">
        <dbReference type="Rhea" id="RHEA:50253"/>
    </physiologicalReaction>
</comment>
<dbReference type="OMA" id="ALGPFYM"/>
<sequence length="315" mass="36384">MSSADGTYGYYSAPADIIINLVSSWIERSKPVLNILEDQAIQYFPAQVSTIKTFLENNQSPLAKHLPLMNPFHVLSIIIGYLLAVFIGKKITKNLPRLDVKFFSLLHNLGLALLSGYMFYGILLQSIHDKYSLFGNPADHTRNGIPMAKIVWVFYISKIWEFVDTMIMIVKKNYRQISFLHVYHHSTIFGIWWYVTLIAPNGEAYFSAAFNSLIHVIMYGYYFCSAVGIKQVSLIKRYITTCQMFQFTCMFVQATYNIINAFILRPNPAEHYSTQLSVILWFYMISMLALFYNFFVQDQKRAKLAKLAKKEGKLE</sequence>
<dbReference type="GO" id="GO:0009922">
    <property type="term" value="F:fatty acid elongase activity"/>
    <property type="evidence" value="ECO:0007669"/>
    <property type="project" value="InterPro"/>
</dbReference>
<evidence type="ECO:0000256" key="1">
    <source>
        <dbReference type="ARBA" id="ARBA00004141"/>
    </source>
</evidence>
<evidence type="ECO:0000313" key="11">
    <source>
        <dbReference type="EMBL" id="KXN69007.1"/>
    </source>
</evidence>
<keyword evidence="8 10" id="KW-0472">Membrane</keyword>
<dbReference type="InterPro" id="IPR030457">
    <property type="entry name" value="ELO_CS"/>
</dbReference>
<proteinExistence type="inferred from homology"/>
<feature type="transmembrane region" description="Helical" evidence="10">
    <location>
        <begin position="147"/>
        <end position="170"/>
    </location>
</feature>
<dbReference type="OrthoDB" id="10259681at2759"/>
<dbReference type="EC" id="2.3.1.-" evidence="10"/>
<evidence type="ECO:0000313" key="12">
    <source>
        <dbReference type="Proteomes" id="UP000070444"/>
    </source>
</evidence>
<comment type="subcellular location">
    <subcellularLocation>
        <location evidence="1">Membrane</location>
        <topology evidence="1">Multi-pass membrane protein</topology>
    </subcellularLocation>
</comment>
<dbReference type="GO" id="GO:0005789">
    <property type="term" value="C:endoplasmic reticulum membrane"/>
    <property type="evidence" value="ECO:0007669"/>
    <property type="project" value="TreeGrafter"/>
</dbReference>
<evidence type="ECO:0000256" key="4">
    <source>
        <dbReference type="ARBA" id="ARBA00022692"/>
    </source>
</evidence>
<keyword evidence="7 10" id="KW-0443">Lipid metabolism</keyword>
<reference evidence="11 12" key="1">
    <citation type="journal article" date="2015" name="Genome Biol. Evol.">
        <title>Phylogenomic analyses indicate that early fungi evolved digesting cell walls of algal ancestors of land plants.</title>
        <authorList>
            <person name="Chang Y."/>
            <person name="Wang S."/>
            <person name="Sekimoto S."/>
            <person name="Aerts A.L."/>
            <person name="Choi C."/>
            <person name="Clum A."/>
            <person name="LaButti K.M."/>
            <person name="Lindquist E.A."/>
            <person name="Yee Ngan C."/>
            <person name="Ohm R.A."/>
            <person name="Salamov A.A."/>
            <person name="Grigoriev I.V."/>
            <person name="Spatafora J.W."/>
            <person name="Berbee M.L."/>
        </authorList>
    </citation>
    <scope>NUCLEOTIDE SEQUENCE [LARGE SCALE GENOMIC DNA]</scope>
    <source>
        <strain evidence="11 12">NRRL 28638</strain>
    </source>
</reference>
<evidence type="ECO:0000256" key="2">
    <source>
        <dbReference type="ARBA" id="ARBA00022516"/>
    </source>
</evidence>
<dbReference type="EMBL" id="KQ964552">
    <property type="protein sequence ID" value="KXN69007.1"/>
    <property type="molecule type" value="Genomic_DNA"/>
</dbReference>
<dbReference type="GO" id="GO:0019367">
    <property type="term" value="P:fatty acid elongation, saturated fatty acid"/>
    <property type="evidence" value="ECO:0007669"/>
    <property type="project" value="TreeGrafter"/>
</dbReference>